<dbReference type="InterPro" id="IPR043504">
    <property type="entry name" value="Peptidase_S1_PA_chymotrypsin"/>
</dbReference>
<proteinExistence type="predicted"/>
<dbReference type="PRINTS" id="PR00722">
    <property type="entry name" value="CHYMOTRYPSIN"/>
</dbReference>
<accession>A0A6G1PZQ1</accession>
<keyword evidence="2" id="KW-0732">Signal</keyword>
<gene>
    <name evidence="4" type="ORF">EXN66_Car011403</name>
</gene>
<dbReference type="PANTHER" id="PTHR24271">
    <property type="entry name" value="KALLIKREIN-RELATED"/>
    <property type="match status" value="1"/>
</dbReference>
<dbReference type="Pfam" id="PF00089">
    <property type="entry name" value="Trypsin"/>
    <property type="match status" value="1"/>
</dbReference>
<name>A0A6G1PZQ1_CHAAH</name>
<dbReference type="InterPro" id="IPR018114">
    <property type="entry name" value="TRYPSIN_HIS"/>
</dbReference>
<evidence type="ECO:0000256" key="2">
    <source>
        <dbReference type="SAM" id="SignalP"/>
    </source>
</evidence>
<keyword evidence="5" id="KW-1185">Reference proteome</keyword>
<dbReference type="Gene3D" id="2.40.10.10">
    <property type="entry name" value="Trypsin-like serine proteases"/>
    <property type="match status" value="1"/>
</dbReference>
<dbReference type="SMART" id="SM00020">
    <property type="entry name" value="Tryp_SPc"/>
    <property type="match status" value="1"/>
</dbReference>
<dbReference type="PROSITE" id="PS50240">
    <property type="entry name" value="TRYPSIN_DOM"/>
    <property type="match status" value="1"/>
</dbReference>
<dbReference type="SUPFAM" id="SSF50494">
    <property type="entry name" value="Trypsin-like serine proteases"/>
    <property type="match status" value="1"/>
</dbReference>
<reference evidence="5" key="2">
    <citation type="submission" date="2019-02" db="EMBL/GenBank/DDBJ databases">
        <title>Opniocepnalus argus Var Kimnra genome.</title>
        <authorList>
            <person name="Zhou C."/>
            <person name="Xiao S."/>
        </authorList>
    </citation>
    <scope>NUCLEOTIDE SEQUENCE [LARGE SCALE GENOMIC DNA]</scope>
</reference>
<evidence type="ECO:0000313" key="4">
    <source>
        <dbReference type="EMBL" id="KAF3695727.1"/>
    </source>
</evidence>
<keyword evidence="1" id="KW-1015">Disulfide bond</keyword>
<reference evidence="4 5" key="1">
    <citation type="submission" date="2019-02" db="EMBL/GenBank/DDBJ databases">
        <title>Opniocepnalus argus genome.</title>
        <authorList>
            <person name="Zhou C."/>
            <person name="Xiao S."/>
        </authorList>
    </citation>
    <scope>NUCLEOTIDE SEQUENCE [LARGE SCALE GENOMIC DNA]</scope>
    <source>
        <strain evidence="4">OARG1902GOOAL</strain>
        <tissue evidence="4">Muscle</tissue>
    </source>
</reference>
<evidence type="ECO:0000259" key="3">
    <source>
        <dbReference type="PROSITE" id="PS50240"/>
    </source>
</evidence>
<feature type="domain" description="Peptidase S1" evidence="3">
    <location>
        <begin position="24"/>
        <end position="254"/>
    </location>
</feature>
<evidence type="ECO:0000256" key="1">
    <source>
        <dbReference type="ARBA" id="ARBA00023157"/>
    </source>
</evidence>
<dbReference type="GO" id="GO:0004252">
    <property type="term" value="F:serine-type endopeptidase activity"/>
    <property type="evidence" value="ECO:0007669"/>
    <property type="project" value="InterPro"/>
</dbReference>
<protein>
    <submittedName>
        <fullName evidence="4">Anionic trypsin-2</fullName>
    </submittedName>
</protein>
<organism evidence="4 5">
    <name type="scientific">Channa argus</name>
    <name type="common">Northern snakehead</name>
    <name type="synonym">Ophicephalus argus</name>
    <dbReference type="NCBI Taxonomy" id="215402"/>
    <lineage>
        <taxon>Eukaryota</taxon>
        <taxon>Metazoa</taxon>
        <taxon>Chordata</taxon>
        <taxon>Craniata</taxon>
        <taxon>Vertebrata</taxon>
        <taxon>Euteleostomi</taxon>
        <taxon>Actinopterygii</taxon>
        <taxon>Neopterygii</taxon>
        <taxon>Teleostei</taxon>
        <taxon>Neoteleostei</taxon>
        <taxon>Acanthomorphata</taxon>
        <taxon>Anabantaria</taxon>
        <taxon>Anabantiformes</taxon>
        <taxon>Channoidei</taxon>
        <taxon>Channidae</taxon>
        <taxon>Channa</taxon>
    </lineage>
</organism>
<dbReference type="InterPro" id="IPR001314">
    <property type="entry name" value="Peptidase_S1A"/>
</dbReference>
<dbReference type="InterPro" id="IPR001254">
    <property type="entry name" value="Trypsin_dom"/>
</dbReference>
<sequence length="257" mass="27993">MMKLCLVLGLVFAGAALGSIEKRIVGSKTCGTERQYHVEIMSLQGGKSCGGSLLNTRWVLTASHCAEQMVKVKLAVNSDLPMYKKIWSFLKGSSKVTEQDINTKQQFTYKGEDGKAHDIMLIKLNQDMSAKVPTIQLPPEGCTKPEESKQVQIGGWGAKKAGGTAANSLKCASTEIIKCGENDKPNSNYFSDETTTMCAFKSGVETCFGDAGSAVEYKNLLHGIIVSNPVDTCVSTVVMLDICYYRKWIQETIRANP</sequence>
<feature type="signal peptide" evidence="2">
    <location>
        <begin position="1"/>
        <end position="18"/>
    </location>
</feature>
<evidence type="ECO:0000313" key="5">
    <source>
        <dbReference type="Proteomes" id="UP000503349"/>
    </source>
</evidence>
<dbReference type="AlphaFoldDB" id="A0A6G1PZQ1"/>
<dbReference type="GO" id="GO:0006508">
    <property type="term" value="P:proteolysis"/>
    <property type="evidence" value="ECO:0007669"/>
    <property type="project" value="InterPro"/>
</dbReference>
<dbReference type="Proteomes" id="UP000503349">
    <property type="component" value="Chromosome 11"/>
</dbReference>
<feature type="chain" id="PRO_5026008579" evidence="2">
    <location>
        <begin position="19"/>
        <end position="257"/>
    </location>
</feature>
<dbReference type="EMBL" id="CM015722">
    <property type="protein sequence ID" value="KAF3695727.1"/>
    <property type="molecule type" value="Genomic_DNA"/>
</dbReference>
<dbReference type="PROSITE" id="PS00134">
    <property type="entry name" value="TRYPSIN_HIS"/>
    <property type="match status" value="1"/>
</dbReference>
<dbReference type="PANTHER" id="PTHR24271:SF96">
    <property type="entry name" value="GRANZYME A-RELATED"/>
    <property type="match status" value="1"/>
</dbReference>
<dbReference type="InterPro" id="IPR009003">
    <property type="entry name" value="Peptidase_S1_PA"/>
</dbReference>